<evidence type="ECO:0000313" key="3">
    <source>
        <dbReference type="Proteomes" id="UP000749559"/>
    </source>
</evidence>
<keyword evidence="3" id="KW-1185">Reference proteome</keyword>
<accession>A0A8J1Y7U6</accession>
<comment type="caution">
    <text evidence="2">The sequence shown here is derived from an EMBL/GenBank/DDBJ whole genome shotgun (WGS) entry which is preliminary data.</text>
</comment>
<dbReference type="Proteomes" id="UP000749559">
    <property type="component" value="Unassembled WGS sequence"/>
</dbReference>
<feature type="compositionally biased region" description="Polar residues" evidence="1">
    <location>
        <begin position="1"/>
        <end position="13"/>
    </location>
</feature>
<dbReference type="OrthoDB" id="6283821at2759"/>
<organism evidence="2 3">
    <name type="scientific">Owenia fusiformis</name>
    <name type="common">Polychaete worm</name>
    <dbReference type="NCBI Taxonomy" id="6347"/>
    <lineage>
        <taxon>Eukaryota</taxon>
        <taxon>Metazoa</taxon>
        <taxon>Spiralia</taxon>
        <taxon>Lophotrochozoa</taxon>
        <taxon>Annelida</taxon>
        <taxon>Polychaeta</taxon>
        <taxon>Sedentaria</taxon>
        <taxon>Canalipalpata</taxon>
        <taxon>Sabellida</taxon>
        <taxon>Oweniida</taxon>
        <taxon>Oweniidae</taxon>
        <taxon>Owenia</taxon>
    </lineage>
</organism>
<protein>
    <submittedName>
        <fullName evidence="2">Uncharacterized protein</fullName>
    </submittedName>
</protein>
<dbReference type="EMBL" id="CAIIXF020000009">
    <property type="protein sequence ID" value="CAH1793715.1"/>
    <property type="molecule type" value="Genomic_DNA"/>
</dbReference>
<feature type="region of interest" description="Disordered" evidence="1">
    <location>
        <begin position="1"/>
        <end position="38"/>
    </location>
</feature>
<proteinExistence type="predicted"/>
<reference evidence="2" key="1">
    <citation type="submission" date="2022-03" db="EMBL/GenBank/DDBJ databases">
        <authorList>
            <person name="Martin C."/>
        </authorList>
    </citation>
    <scope>NUCLEOTIDE SEQUENCE</scope>
</reference>
<sequence length="476" mass="53387">MSENKNAPGSGFNTVYGPPLTAEPVGPSAPPPESGYNSAAYNTQYGAAAAPAAPPPSYNSVVSPQQHAFSISYADFLPDMTEEGGVFSSAKYERFDIVVSKANAWLRSQPHVRVSCCETLETKLRYGNIDTQKSTYYERGESNQRYARSLRVWVVSKDQNASPEPDQIGYKNLIPLCTDGGGIFGKPKFETFGETIDRFNETQRMQPVGKIINIETQEMKFSSYKENGIDPDKTSWLEYGENSQYYLFVVRVFYQLGQPAHEQVCCADFYPQQTNTEELFSQPRFEPFSSVAQQARNWLAGQYSVSLINVQSINYKIQSWTGEIDTQRSLFLEHGESTTKFIRILRVCVSKPFNQEAGLVPAPQLLNYKVFYPALLRMSTFGSGDWETQADTMKRAMAWFALTGMTPISCETIQIKSCGSEGPNAENCYTRHRGDSNYIWLYVLRLYFVGDPVEPDPSLLPPVPVPQGNDDCCNIL</sequence>
<gene>
    <name evidence="2" type="ORF">OFUS_LOCUS18532</name>
</gene>
<name>A0A8J1Y7U6_OWEFU</name>
<evidence type="ECO:0000256" key="1">
    <source>
        <dbReference type="SAM" id="MobiDB-lite"/>
    </source>
</evidence>
<evidence type="ECO:0000313" key="2">
    <source>
        <dbReference type="EMBL" id="CAH1793715.1"/>
    </source>
</evidence>
<dbReference type="AlphaFoldDB" id="A0A8J1Y7U6"/>